<sequence>MEWHVPSFGEVISAACNSKIDDDCLGDKIDGEAQLSLAGDEYSCKAGALCVISSISSLLSDKRFRSNKDDGKDGGGELLSERVGGIYLSNSSAESSLLPTSDLAPDFGTRARILRGLFCC</sequence>
<reference evidence="1" key="1">
    <citation type="submission" date="2021-04" db="EMBL/GenBank/DDBJ databases">
        <authorList>
            <person name="Tunstrom K."/>
        </authorList>
    </citation>
    <scope>NUCLEOTIDE SEQUENCE</scope>
</reference>
<evidence type="ECO:0000313" key="1">
    <source>
        <dbReference type="EMBL" id="CAG4978229.1"/>
    </source>
</evidence>
<keyword evidence="2" id="KW-1185">Reference proteome</keyword>
<gene>
    <name evidence="1" type="ORF">PAPOLLO_LOCUS9590</name>
</gene>
<accession>A0A8S3WT52</accession>
<proteinExistence type="predicted"/>
<dbReference type="EMBL" id="CAJQZP010000693">
    <property type="protein sequence ID" value="CAG4978229.1"/>
    <property type="molecule type" value="Genomic_DNA"/>
</dbReference>
<evidence type="ECO:0000313" key="2">
    <source>
        <dbReference type="Proteomes" id="UP000691718"/>
    </source>
</evidence>
<comment type="caution">
    <text evidence="1">The sequence shown here is derived from an EMBL/GenBank/DDBJ whole genome shotgun (WGS) entry which is preliminary data.</text>
</comment>
<dbReference type="AlphaFoldDB" id="A0A8S3WT52"/>
<organism evidence="1 2">
    <name type="scientific">Parnassius apollo</name>
    <name type="common">Apollo butterfly</name>
    <name type="synonym">Papilio apollo</name>
    <dbReference type="NCBI Taxonomy" id="110799"/>
    <lineage>
        <taxon>Eukaryota</taxon>
        <taxon>Metazoa</taxon>
        <taxon>Ecdysozoa</taxon>
        <taxon>Arthropoda</taxon>
        <taxon>Hexapoda</taxon>
        <taxon>Insecta</taxon>
        <taxon>Pterygota</taxon>
        <taxon>Neoptera</taxon>
        <taxon>Endopterygota</taxon>
        <taxon>Lepidoptera</taxon>
        <taxon>Glossata</taxon>
        <taxon>Ditrysia</taxon>
        <taxon>Papilionoidea</taxon>
        <taxon>Papilionidae</taxon>
        <taxon>Parnassiinae</taxon>
        <taxon>Parnassini</taxon>
        <taxon>Parnassius</taxon>
        <taxon>Parnassius</taxon>
    </lineage>
</organism>
<name>A0A8S3WT52_PARAO</name>
<protein>
    <submittedName>
        <fullName evidence="1">(apollo) hypothetical protein</fullName>
    </submittedName>
</protein>
<dbReference type="Proteomes" id="UP000691718">
    <property type="component" value="Unassembled WGS sequence"/>
</dbReference>